<gene>
    <name evidence="2" type="ORF">FRX57_02190</name>
</gene>
<feature type="transmembrane region" description="Helical" evidence="1">
    <location>
        <begin position="64"/>
        <end position="80"/>
    </location>
</feature>
<dbReference type="RefSeq" id="WP_146566183.1">
    <property type="nucleotide sequence ID" value="NZ_VOHL01000001.1"/>
</dbReference>
<dbReference type="Proteomes" id="UP000317430">
    <property type="component" value="Unassembled WGS sequence"/>
</dbReference>
<name>A0A5C5SFX7_9STRE</name>
<reference evidence="2 3" key="1">
    <citation type="submission" date="2019-08" db="EMBL/GenBank/DDBJ databases">
        <authorList>
            <person name="Lei W."/>
        </authorList>
    </citation>
    <scope>NUCLEOTIDE SEQUENCE [LARGE SCALE GENOMIC DNA]</scope>
    <source>
        <strain evidence="2 3">CCUG 66496</strain>
    </source>
</reference>
<comment type="caution">
    <text evidence="2">The sequence shown here is derived from an EMBL/GenBank/DDBJ whole genome shotgun (WGS) entry which is preliminary data.</text>
</comment>
<dbReference type="EMBL" id="VOHL01000001">
    <property type="protein sequence ID" value="TWS99033.1"/>
    <property type="molecule type" value="Genomic_DNA"/>
</dbReference>
<feature type="transmembrane region" description="Helical" evidence="1">
    <location>
        <begin position="6"/>
        <end position="34"/>
    </location>
</feature>
<keyword evidence="1" id="KW-0472">Membrane</keyword>
<protein>
    <recommendedName>
        <fullName evidence="4">5-bromo-4-chloroindolyl phosphate hydrolysis protein</fullName>
    </recommendedName>
</protein>
<evidence type="ECO:0000313" key="2">
    <source>
        <dbReference type="EMBL" id="TWS99033.1"/>
    </source>
</evidence>
<organism evidence="2 3">
    <name type="scientific">Streptococcus cuniculipharyngis</name>
    <dbReference type="NCBI Taxonomy" id="1562651"/>
    <lineage>
        <taxon>Bacteria</taxon>
        <taxon>Bacillati</taxon>
        <taxon>Bacillota</taxon>
        <taxon>Bacilli</taxon>
        <taxon>Lactobacillales</taxon>
        <taxon>Streptococcaceae</taxon>
        <taxon>Streptococcus</taxon>
    </lineage>
</organism>
<keyword evidence="1" id="KW-1133">Transmembrane helix</keyword>
<evidence type="ECO:0008006" key="4">
    <source>
        <dbReference type="Google" id="ProtNLM"/>
    </source>
</evidence>
<evidence type="ECO:0000256" key="1">
    <source>
        <dbReference type="SAM" id="Phobius"/>
    </source>
</evidence>
<evidence type="ECO:0000313" key="3">
    <source>
        <dbReference type="Proteomes" id="UP000317430"/>
    </source>
</evidence>
<proteinExistence type="predicted"/>
<sequence>MGYIWLLFILSVLTTGSPSASVLVIILCLYYYLLKWKKSDSRGLGCGYSLFTFFVLTTIETWSLWNYIIVILLCLFYYWLQGDRLRNIRIKPRKEKQTIAEVDVTQFDEIEDKVAMELARLGDRGEEYICHLEHLASEWENLGKMTLWEAGDDTVAEKAEKYLNRLEKHLDKAREETRVLFSSADVRHFFLKELENIEMNLLINQHRLNVLPTIMERQLDLDENVPELGKVYDDISSRYLDIRTILLKEGNHQELLAEHELRFQLYDDILGKLVKIYLAPDLYDTEPVSIEDIEKINADYLAYQKKIMKSLNQEEVHSLKVSLKRFEKMVKHENSLEK</sequence>
<dbReference type="AlphaFoldDB" id="A0A5C5SFX7"/>
<accession>A0A5C5SFX7</accession>
<keyword evidence="1" id="KW-0812">Transmembrane</keyword>
<keyword evidence="3" id="KW-1185">Reference proteome</keyword>